<keyword evidence="3" id="KW-1185">Reference proteome</keyword>
<reference evidence="2 3" key="1">
    <citation type="submission" date="2018-12" db="EMBL/GenBank/DDBJ databases">
        <title>Draft genome sequence of Embleya hyalina NBRC 13850T.</title>
        <authorList>
            <person name="Komaki H."/>
            <person name="Hosoyama A."/>
            <person name="Kimura A."/>
            <person name="Ichikawa N."/>
            <person name="Tamura T."/>
        </authorList>
    </citation>
    <scope>NUCLEOTIDE SEQUENCE [LARGE SCALE GENOMIC DNA]</scope>
    <source>
        <strain evidence="2 3">NBRC 13850</strain>
    </source>
</reference>
<evidence type="ECO:0000313" key="3">
    <source>
        <dbReference type="Proteomes" id="UP000286931"/>
    </source>
</evidence>
<sequence>MTVSSDADKQLALIVEVQDLARELGIEVWLRGGWAMDFYLGRVTREHVDVDWFAWAEDAPALTVAFAARGFVRLARAPAEQQLDYTTGDVELGFAFLARDPEGHVIVAGGPWAGARWPDGMLDTPPGKLAGVSCPIISPEAQIEIKLMTPVWRPHRPRRPKDAEDIERLREGLAR</sequence>
<evidence type="ECO:0000313" key="2">
    <source>
        <dbReference type="EMBL" id="GCD94745.1"/>
    </source>
</evidence>
<dbReference type="Gene3D" id="3.30.460.40">
    <property type="match status" value="1"/>
</dbReference>
<evidence type="ECO:0008006" key="4">
    <source>
        <dbReference type="Google" id="ProtNLM"/>
    </source>
</evidence>
<feature type="compositionally biased region" description="Basic and acidic residues" evidence="1">
    <location>
        <begin position="160"/>
        <end position="175"/>
    </location>
</feature>
<proteinExistence type="predicted"/>
<organism evidence="2 3">
    <name type="scientific">Embleya hyalina</name>
    <dbReference type="NCBI Taxonomy" id="516124"/>
    <lineage>
        <taxon>Bacteria</taxon>
        <taxon>Bacillati</taxon>
        <taxon>Actinomycetota</taxon>
        <taxon>Actinomycetes</taxon>
        <taxon>Kitasatosporales</taxon>
        <taxon>Streptomycetaceae</taxon>
        <taxon>Embleya</taxon>
    </lineage>
</organism>
<gene>
    <name evidence="2" type="ORF">EHYA_02414</name>
</gene>
<dbReference type="RefSeq" id="WP_246126599.1">
    <property type="nucleotide sequence ID" value="NZ_BIFH01000016.1"/>
</dbReference>
<name>A0A401YJG2_9ACTN</name>
<dbReference type="AlphaFoldDB" id="A0A401YJG2"/>
<feature type="region of interest" description="Disordered" evidence="1">
    <location>
        <begin position="154"/>
        <end position="175"/>
    </location>
</feature>
<dbReference type="Proteomes" id="UP000286931">
    <property type="component" value="Unassembled WGS sequence"/>
</dbReference>
<dbReference type="InterPro" id="IPR019646">
    <property type="entry name" value="Aminoglyc_AdlTrfase"/>
</dbReference>
<dbReference type="EMBL" id="BIFH01000016">
    <property type="protein sequence ID" value="GCD94745.1"/>
    <property type="molecule type" value="Genomic_DNA"/>
</dbReference>
<comment type="caution">
    <text evidence="2">The sequence shown here is derived from an EMBL/GenBank/DDBJ whole genome shotgun (WGS) entry which is preliminary data.</text>
</comment>
<accession>A0A401YJG2</accession>
<dbReference type="Pfam" id="PF10706">
    <property type="entry name" value="Aminoglyc_resit"/>
    <property type="match status" value="1"/>
</dbReference>
<evidence type="ECO:0000256" key="1">
    <source>
        <dbReference type="SAM" id="MobiDB-lite"/>
    </source>
</evidence>
<protein>
    <recommendedName>
        <fullName evidence="4">Aminoglycoside adenylyltransferase</fullName>
    </recommendedName>
</protein>